<dbReference type="EMBL" id="FOLE01000001">
    <property type="protein sequence ID" value="SFB73511.1"/>
    <property type="molecule type" value="Genomic_DNA"/>
</dbReference>
<dbReference type="OrthoDB" id="891525at2"/>
<dbReference type="Proteomes" id="UP000199514">
    <property type="component" value="Unassembled WGS sequence"/>
</dbReference>
<evidence type="ECO:0000313" key="4">
    <source>
        <dbReference type="Proteomes" id="UP000199514"/>
    </source>
</evidence>
<dbReference type="RefSeq" id="WP_091505850.1">
    <property type="nucleotide sequence ID" value="NZ_FOLE01000001.1"/>
</dbReference>
<feature type="chain" id="PRO_5011749933" evidence="1">
    <location>
        <begin position="24"/>
        <end position="331"/>
    </location>
</feature>
<keyword evidence="1" id="KW-0732">Signal</keyword>
<gene>
    <name evidence="3" type="ORF">SAMN05421780_101175</name>
</gene>
<dbReference type="Pfam" id="PF13568">
    <property type="entry name" value="OMP_b-brl_2"/>
    <property type="match status" value="1"/>
</dbReference>
<dbReference type="InterPro" id="IPR025665">
    <property type="entry name" value="Beta-barrel_OMP_2"/>
</dbReference>
<keyword evidence="4" id="KW-1185">Reference proteome</keyword>
<evidence type="ECO:0000259" key="2">
    <source>
        <dbReference type="Pfam" id="PF13568"/>
    </source>
</evidence>
<name>A0A1I1DF19_9BACT</name>
<protein>
    <submittedName>
        <fullName evidence="3">Outer membrane protein beta-barrel domain-containing protein</fullName>
    </submittedName>
</protein>
<sequence length="331" mass="37620">MKNLFASALLSVLSLSAAVASNARPTGDTIVVKVNDKDKMLLVTDKSGNISSLTKYDLNALVRRVDSTLNQNQNLYEQKTDGSKALKDTSFTIMLGQEKVSRIHIKSYNGNISVNVRDVNKDTTIHVKSHRSRTRSTFDIDLGFNTFSQKTSDKRYDLNPLGSRYISLRWGYRTRIGGKESPLRLNYGMEVAWNNYMFQDDYVIKKGSGSVDFVQKLDADNNPINFKKSKLTTCFLNVPVTFEIKKKNFRVGAGGFVGYRLDSYSKIKYSFEGDTKRDRDHSNFYLNNWQYGLRATVGIKEVDFFVNYHLNNLFESGKADKLNPISFGITF</sequence>
<proteinExistence type="predicted"/>
<evidence type="ECO:0000256" key="1">
    <source>
        <dbReference type="SAM" id="SignalP"/>
    </source>
</evidence>
<feature type="signal peptide" evidence="1">
    <location>
        <begin position="1"/>
        <end position="23"/>
    </location>
</feature>
<evidence type="ECO:0000313" key="3">
    <source>
        <dbReference type="EMBL" id="SFB73511.1"/>
    </source>
</evidence>
<organism evidence="3 4">
    <name type="scientific">Flexibacter flexilis DSM 6793</name>
    <dbReference type="NCBI Taxonomy" id="927664"/>
    <lineage>
        <taxon>Bacteria</taxon>
        <taxon>Pseudomonadati</taxon>
        <taxon>Bacteroidota</taxon>
        <taxon>Cytophagia</taxon>
        <taxon>Cytophagales</taxon>
        <taxon>Flexibacteraceae</taxon>
        <taxon>Flexibacter</taxon>
    </lineage>
</organism>
<dbReference type="AlphaFoldDB" id="A0A1I1DF19"/>
<feature type="domain" description="Outer membrane protein beta-barrel" evidence="2">
    <location>
        <begin position="147"/>
        <end position="311"/>
    </location>
</feature>
<dbReference type="STRING" id="927664.SAMN05421780_101175"/>
<accession>A0A1I1DF19</accession>
<reference evidence="3 4" key="1">
    <citation type="submission" date="2016-10" db="EMBL/GenBank/DDBJ databases">
        <authorList>
            <person name="de Groot N.N."/>
        </authorList>
    </citation>
    <scope>NUCLEOTIDE SEQUENCE [LARGE SCALE GENOMIC DNA]</scope>
    <source>
        <strain evidence="3 4">DSM 6793</strain>
    </source>
</reference>